<organism evidence="1 2">
    <name type="scientific">Protopolystoma xenopodis</name>
    <dbReference type="NCBI Taxonomy" id="117903"/>
    <lineage>
        <taxon>Eukaryota</taxon>
        <taxon>Metazoa</taxon>
        <taxon>Spiralia</taxon>
        <taxon>Lophotrochozoa</taxon>
        <taxon>Platyhelminthes</taxon>
        <taxon>Monogenea</taxon>
        <taxon>Polyopisthocotylea</taxon>
        <taxon>Polystomatidea</taxon>
        <taxon>Polystomatidae</taxon>
        <taxon>Protopolystoma</taxon>
    </lineage>
</organism>
<gene>
    <name evidence="1" type="ORF">PXEA_LOCUS18038</name>
</gene>
<reference evidence="1" key="1">
    <citation type="submission" date="2018-11" db="EMBL/GenBank/DDBJ databases">
        <authorList>
            <consortium name="Pathogen Informatics"/>
        </authorList>
    </citation>
    <scope>NUCLEOTIDE SEQUENCE</scope>
</reference>
<dbReference type="AlphaFoldDB" id="A0A448X041"/>
<keyword evidence="2" id="KW-1185">Reference proteome</keyword>
<sequence length="85" mass="9544">MWGGLETAEWGKDCERMRCFFVCHVRLFAYSLIGGKRSLVGKERRNRGPPTVSKGVLESVGSDCVCKHKILGKMTFIEFMDGTKA</sequence>
<dbReference type="EMBL" id="CAAALY010068598">
    <property type="protein sequence ID" value="VEL24598.1"/>
    <property type="molecule type" value="Genomic_DNA"/>
</dbReference>
<evidence type="ECO:0000313" key="2">
    <source>
        <dbReference type="Proteomes" id="UP000784294"/>
    </source>
</evidence>
<accession>A0A448X041</accession>
<protein>
    <submittedName>
        <fullName evidence="1">Uncharacterized protein</fullName>
    </submittedName>
</protein>
<comment type="caution">
    <text evidence="1">The sequence shown here is derived from an EMBL/GenBank/DDBJ whole genome shotgun (WGS) entry which is preliminary data.</text>
</comment>
<evidence type="ECO:0000313" key="1">
    <source>
        <dbReference type="EMBL" id="VEL24598.1"/>
    </source>
</evidence>
<dbReference type="Proteomes" id="UP000784294">
    <property type="component" value="Unassembled WGS sequence"/>
</dbReference>
<proteinExistence type="predicted"/>
<name>A0A448X041_9PLAT</name>